<comment type="caution">
    <text evidence="1">The sequence shown here is derived from an EMBL/GenBank/DDBJ whole genome shotgun (WGS) entry which is preliminary data.</text>
</comment>
<evidence type="ECO:0000313" key="1">
    <source>
        <dbReference type="EMBL" id="GIY71015.1"/>
    </source>
</evidence>
<evidence type="ECO:0000313" key="2">
    <source>
        <dbReference type="Proteomes" id="UP001054837"/>
    </source>
</evidence>
<proteinExistence type="predicted"/>
<organism evidence="1 2">
    <name type="scientific">Caerostris darwini</name>
    <dbReference type="NCBI Taxonomy" id="1538125"/>
    <lineage>
        <taxon>Eukaryota</taxon>
        <taxon>Metazoa</taxon>
        <taxon>Ecdysozoa</taxon>
        <taxon>Arthropoda</taxon>
        <taxon>Chelicerata</taxon>
        <taxon>Arachnida</taxon>
        <taxon>Araneae</taxon>
        <taxon>Araneomorphae</taxon>
        <taxon>Entelegynae</taxon>
        <taxon>Araneoidea</taxon>
        <taxon>Araneidae</taxon>
        <taxon>Caerostris</taxon>
    </lineage>
</organism>
<name>A0AAV4VM71_9ARAC</name>
<dbReference type="EMBL" id="BPLQ01013268">
    <property type="protein sequence ID" value="GIY71015.1"/>
    <property type="molecule type" value="Genomic_DNA"/>
</dbReference>
<gene>
    <name evidence="1" type="ORF">CDAR_263791</name>
</gene>
<protein>
    <submittedName>
        <fullName evidence="1">Uncharacterized protein</fullName>
    </submittedName>
</protein>
<dbReference type="AlphaFoldDB" id="A0AAV4VM71"/>
<dbReference type="Proteomes" id="UP001054837">
    <property type="component" value="Unassembled WGS sequence"/>
</dbReference>
<keyword evidence="2" id="KW-1185">Reference proteome</keyword>
<accession>A0AAV4VM71</accession>
<sequence>MGEDQLYEDLLNVMRTGEAHISLHNDAICKTIDWVTSNPREYLTLHSLSCDCLVWFPSSFILGPSNFEGVVLYTAGKSVQSLQNVALRL</sequence>
<reference evidence="1 2" key="1">
    <citation type="submission" date="2021-06" db="EMBL/GenBank/DDBJ databases">
        <title>Caerostris darwini draft genome.</title>
        <authorList>
            <person name="Kono N."/>
            <person name="Arakawa K."/>
        </authorList>
    </citation>
    <scope>NUCLEOTIDE SEQUENCE [LARGE SCALE GENOMIC DNA]</scope>
</reference>